<protein>
    <submittedName>
        <fullName evidence="3">Dicer 2</fullName>
    </submittedName>
</protein>
<evidence type="ECO:0000259" key="2">
    <source>
        <dbReference type="Pfam" id="PF18176"/>
    </source>
</evidence>
<evidence type="ECO:0000256" key="1">
    <source>
        <dbReference type="SAM" id="MobiDB-lite"/>
    </source>
</evidence>
<accession>A0A1B2LUM1</accession>
<dbReference type="InterPro" id="IPR040715">
    <property type="entry name" value="KptA_kDICER"/>
</dbReference>
<dbReference type="SUPFAM" id="SSF69065">
    <property type="entry name" value="RNase III domain-like"/>
    <property type="match status" value="1"/>
</dbReference>
<feature type="region of interest" description="Disordered" evidence="1">
    <location>
        <begin position="1192"/>
        <end position="1246"/>
    </location>
</feature>
<sequence>MSSLTGEMKGVMDALARAPASASRRPYEAPSPTVVEKSPTALTYAFPATQDYDLVSADNTANQRRGRFVIKLAATLFLATQDDYDTPEKCAAAISSLWSHTQLAHEYLRRTRLPGSFCPTYTTQQLTAAEGMWKAALGHRVLEPHGFARCWQELEPFFRQSLEKMRGSNLQGATSGPTSVPHNAPPAALTALAGKTPRASASPESAGVAGATTASLFLGRATSPLPLSSPPPLDLAKVRVAGLSSLFDTTVRLLRLASAARRQSLVNPATDEEVLLSARGWWPVRHVLDGVYAELRGDGALKVLWAWLQAVPTEQAIRIFLHLLLLQNVGGALQVLHDVTGHDSSHTSIEDPKAAAAVSVTLDLSSVTHVRAAWGHDDKDVAMAVLQEHTRVPLRSLAARPPLPPRLPSTTTIDSSASSTPVWFELVKDTKVLRKSLADVGGPVYTAELPFQVLVCSSTIADLCAPLRPPSLQYTAEPATAALASLMRRTRKSSTKPGDAASGAFNGFDPAQTSVTADEVMAMLQPASSFSLAAAVAAVTFATSRLAFVKLAPHYFPCQDPSVCGLAVHTHMVRVRPLPPQHHHCDGKQDVSVGDEDGMTAHMAATTQLSVVAAAAPDQSPHCVLVLPHTLTFGLLQPPSSPPADASANAGSGSLFSLSSPSRGGLRLPSAACAVDGRVVYDMMTYTGRGGAFIPVQRPPTELLVYLRIASLWDIWVWYGFTRSPPSTTATAQDGNSTKAATVGKGERKHRQLVVAEDMGVMAKFPLPLPLPLLFATSPALPPTTLITRGESDVEGGAAGAAGAETNTNEDSNDPSGATAAAASSLLDGPAEGVTMDTIPRLPWEHFPGAQAEALILRLDAACTASLAAAWTEWHVAGLRILQTSPPARCGSNESSNSSATAAPAVRAAVDGRSLTGTRGGDLLRSLLSSDGSSASGAVPAAAAVQHWKARENALWEGMARWISAVQTACDVPAFSLLLPPSKVKLQAPAPSLSVSLSSTLSSAVLPVEERALGVVGRKKGMARLRRLFSDLSAPTNLFIKEERSYVPQQDTFAPHSLWVMEDVEGAMSEQGDGAQRVGGGDDGGGVTAARDEAWWTVADHPEVLLAERPDESGERVLTMYLQQACLLHRTSAPRGRGTATGMDDATAAIAVSAGGDGSDFTSAVRHDGAGDGHSCPVRLLHFVGSSAAAQAVTAADERGSSAAEKTTPQSPASSPPATPPPPPSPGAAGAAAAERRGGGADGGGLLEEIPLHAPLRHGHCGCRATPLACDEWVLGVSWPAEAIVDYVLLPPLREALVVYGEKALAIASASARGRTVSNDYTFDRVPSATVIDGFAADLRHELLGVLTDAKTMELREFYGDGLLDYCVAVTVLSYRHAATNFAIWRGGSITESSTNNALVMQALPRVLRDYWMSRRRIHNDKRLADCVESLFGAVSMALWVLPLRRRQQRVRDIIAGKEEEAASTLRGAASRSDDLPTPDADMLIYIASALLQLLSGGK</sequence>
<dbReference type="EMBL" id="KT377049">
    <property type="protein sequence ID" value="AOA52377.1"/>
    <property type="molecule type" value="Genomic_DNA"/>
</dbReference>
<feature type="compositionally biased region" description="Pro residues" evidence="1">
    <location>
        <begin position="1214"/>
        <end position="1226"/>
    </location>
</feature>
<dbReference type="GO" id="GO:0006396">
    <property type="term" value="P:RNA processing"/>
    <property type="evidence" value="ECO:0007669"/>
    <property type="project" value="InterPro"/>
</dbReference>
<feature type="region of interest" description="Disordered" evidence="1">
    <location>
        <begin position="787"/>
        <end position="821"/>
    </location>
</feature>
<organism evidence="3">
    <name type="scientific">Crithidia acanthocephali</name>
    <dbReference type="NCBI Taxonomy" id="59798"/>
    <lineage>
        <taxon>Eukaryota</taxon>
        <taxon>Discoba</taxon>
        <taxon>Euglenozoa</taxon>
        <taxon>Kinetoplastea</taxon>
        <taxon>Metakinetoplastina</taxon>
        <taxon>Trypanosomatida</taxon>
        <taxon>Trypanosomatidae</taxon>
        <taxon>Leishmaniinae</taxon>
        <taxon>Crithidia</taxon>
    </lineage>
</organism>
<gene>
    <name evidence="3" type="primary">DCL2</name>
</gene>
<evidence type="ECO:0000313" key="3">
    <source>
        <dbReference type="EMBL" id="AOA52377.1"/>
    </source>
</evidence>
<name>A0A1B2LUM1_9TRYP</name>
<feature type="domain" description="Kinetoplastid DICER KptA ADP-ribosyltransferase" evidence="2">
    <location>
        <begin position="367"/>
        <end position="493"/>
    </location>
</feature>
<dbReference type="Pfam" id="PF18176">
    <property type="entry name" value="KptA_kDCL"/>
    <property type="match status" value="1"/>
</dbReference>
<dbReference type="InterPro" id="IPR036389">
    <property type="entry name" value="RNase_III_sf"/>
</dbReference>
<proteinExistence type="predicted"/>
<reference evidence="3" key="1">
    <citation type="submission" date="2015-08" db="EMBL/GenBank/DDBJ databases">
        <title>Evidence for the evolutionary loss of RNAi key determinants in kinetoplastids as a multiple sporadic phenomenon.</title>
        <authorList>
            <person name="Matveyev A.V."/>
            <person name="Alves J.M.P."/>
            <person name="Serrano M.G."/>
            <person name="Lara A.M."/>
            <person name="Barton W.A."/>
            <person name="Beverly S.M."/>
            <person name="Teixeira M.M.G."/>
            <person name="Camargo E.P."/>
            <person name="Buck G.A."/>
        </authorList>
    </citation>
    <scope>NUCLEOTIDE SEQUENCE</scope>
    <source>
        <strain evidence="3">TCC037E</strain>
    </source>
</reference>
<dbReference type="GO" id="GO:0004525">
    <property type="term" value="F:ribonuclease III activity"/>
    <property type="evidence" value="ECO:0007669"/>
    <property type="project" value="InterPro"/>
</dbReference>